<sequence length="51" mass="6475">MGAIEIEWDPLPCKWCERPIEQRSWWRLKRFCNRWHRLKYRLAQVAEFLLD</sequence>
<keyword evidence="2" id="KW-1185">Reference proteome</keyword>
<evidence type="ECO:0008006" key="3">
    <source>
        <dbReference type="Google" id="ProtNLM"/>
    </source>
</evidence>
<proteinExistence type="predicted"/>
<evidence type="ECO:0000313" key="2">
    <source>
        <dbReference type="Proteomes" id="UP000828924"/>
    </source>
</evidence>
<protein>
    <recommendedName>
        <fullName evidence="3">Mobile element protein</fullName>
    </recommendedName>
</protein>
<dbReference type="Proteomes" id="UP000828924">
    <property type="component" value="Chromosome"/>
</dbReference>
<accession>A0ABY3WD76</accession>
<dbReference type="RefSeq" id="WP_242329008.1">
    <property type="nucleotide sequence ID" value="NZ_CP071872.1"/>
</dbReference>
<evidence type="ECO:0000313" key="1">
    <source>
        <dbReference type="EMBL" id="UNM10504.1"/>
    </source>
</evidence>
<dbReference type="EMBL" id="CP071872">
    <property type="protein sequence ID" value="UNM10504.1"/>
    <property type="molecule type" value="Genomic_DNA"/>
</dbReference>
<organism evidence="1 2">
    <name type="scientific">Streptomyces formicae</name>
    <dbReference type="NCBI Taxonomy" id="1616117"/>
    <lineage>
        <taxon>Bacteria</taxon>
        <taxon>Bacillati</taxon>
        <taxon>Actinomycetota</taxon>
        <taxon>Actinomycetes</taxon>
        <taxon>Kitasatosporales</taxon>
        <taxon>Streptomycetaceae</taxon>
        <taxon>Streptomyces</taxon>
    </lineage>
</organism>
<reference evidence="1 2" key="1">
    <citation type="submission" date="2021-03" db="EMBL/GenBank/DDBJ databases">
        <title>Complete genome of Streptomyces formicae strain 1H-GS9 (DSM 100524).</title>
        <authorList>
            <person name="Atanasov K.E."/>
            <person name="Altabella T."/>
            <person name="Ferrer A."/>
        </authorList>
    </citation>
    <scope>NUCLEOTIDE SEQUENCE [LARGE SCALE GENOMIC DNA]</scope>
    <source>
        <strain evidence="1 2">1H-GS9</strain>
    </source>
</reference>
<gene>
    <name evidence="1" type="ORF">J4032_02370</name>
</gene>
<name>A0ABY3WD76_9ACTN</name>